<comment type="cofactor">
    <cofactor evidence="3">
        <name>Ca(2+)</name>
        <dbReference type="ChEBI" id="CHEBI:29108"/>
    </cofactor>
</comment>
<dbReference type="PRINTS" id="PR01486">
    <property type="entry name" value="PHPHLIPASEA1"/>
</dbReference>
<dbReference type="InterPro" id="IPR003187">
    <property type="entry name" value="PLipase_A1"/>
</dbReference>
<evidence type="ECO:0000256" key="8">
    <source>
        <dbReference type="ARBA" id="ARBA00013278"/>
    </source>
</evidence>
<dbReference type="PANTHER" id="PTHR40457:SF1">
    <property type="entry name" value="PHOSPHOLIPASE A1"/>
    <property type="match status" value="1"/>
</dbReference>
<evidence type="ECO:0000256" key="16">
    <source>
        <dbReference type="ARBA" id="ARBA00023098"/>
    </source>
</evidence>
<keyword evidence="9" id="KW-1134">Transmembrane beta strand</keyword>
<evidence type="ECO:0000313" key="20">
    <source>
        <dbReference type="EMBL" id="NPE15232.1"/>
    </source>
</evidence>
<keyword evidence="14" id="KW-0106">Calcium</keyword>
<keyword evidence="16" id="KW-0443">Lipid metabolism</keyword>
<proteinExistence type="inferred from homology"/>
<keyword evidence="21" id="KW-1185">Reference proteome</keyword>
<accession>A0ABX2AWR7</accession>
<dbReference type="RefSeq" id="WP_172178354.1">
    <property type="nucleotide sequence ID" value="NZ_CASGKU010000078.1"/>
</dbReference>
<evidence type="ECO:0000313" key="21">
    <source>
        <dbReference type="Proteomes" id="UP001193734"/>
    </source>
</evidence>
<keyword evidence="12" id="KW-0732">Signal</keyword>
<comment type="subunit">
    <text evidence="6">Homodimer; dimerization is reversible, and the dimeric form is the active one.</text>
</comment>
<dbReference type="Proteomes" id="UP001193734">
    <property type="component" value="Unassembled WGS sequence"/>
</dbReference>
<evidence type="ECO:0000256" key="14">
    <source>
        <dbReference type="ARBA" id="ARBA00022837"/>
    </source>
</evidence>
<evidence type="ECO:0000256" key="5">
    <source>
        <dbReference type="ARBA" id="ARBA00010525"/>
    </source>
</evidence>
<evidence type="ECO:0000256" key="17">
    <source>
        <dbReference type="ARBA" id="ARBA00023136"/>
    </source>
</evidence>
<evidence type="ECO:0000256" key="18">
    <source>
        <dbReference type="ARBA" id="ARBA00023237"/>
    </source>
</evidence>
<keyword evidence="10" id="KW-0812">Transmembrane</keyword>
<evidence type="ECO:0000256" key="2">
    <source>
        <dbReference type="ARBA" id="ARBA00001604"/>
    </source>
</evidence>
<evidence type="ECO:0000256" key="1">
    <source>
        <dbReference type="ARBA" id="ARBA00000111"/>
    </source>
</evidence>
<evidence type="ECO:0000256" key="11">
    <source>
        <dbReference type="ARBA" id="ARBA00022723"/>
    </source>
</evidence>
<dbReference type="GeneID" id="82158697"/>
<evidence type="ECO:0000256" key="19">
    <source>
        <dbReference type="ARBA" id="ARBA00032375"/>
    </source>
</evidence>
<keyword evidence="17" id="KW-0472">Membrane</keyword>
<evidence type="ECO:0000256" key="7">
    <source>
        <dbReference type="ARBA" id="ARBA00013179"/>
    </source>
</evidence>
<dbReference type="PANTHER" id="PTHR40457">
    <property type="entry name" value="PHOSPHOLIPASE A1"/>
    <property type="match status" value="1"/>
</dbReference>
<keyword evidence="18" id="KW-0998">Cell outer membrane</keyword>
<keyword evidence="13" id="KW-0378">Hydrolase</keyword>
<evidence type="ECO:0000256" key="15">
    <source>
        <dbReference type="ARBA" id="ARBA00022963"/>
    </source>
</evidence>
<dbReference type="Gene3D" id="2.40.230.10">
    <property type="entry name" value="Phospholipase A1"/>
    <property type="match status" value="1"/>
</dbReference>
<evidence type="ECO:0000256" key="4">
    <source>
        <dbReference type="ARBA" id="ARBA00004571"/>
    </source>
</evidence>
<reference evidence="20 21" key="1">
    <citation type="submission" date="2020-05" db="EMBL/GenBank/DDBJ databases">
        <title>Distinct polysaccharide utilization as determinants for interspecies competition between intestinal Prevotella spp.</title>
        <authorList>
            <person name="Galvez E.J.C."/>
            <person name="Iljazovic A."/>
            <person name="Strowig T."/>
        </authorList>
    </citation>
    <scope>NUCLEOTIDE SEQUENCE [LARGE SCALE GENOMIC DNA]</scope>
    <source>
        <strain evidence="20 21">PROD</strain>
    </source>
</reference>
<gene>
    <name evidence="20" type="ORF">HPS55_13045</name>
</gene>
<dbReference type="EMBL" id="JABKKE010000032">
    <property type="protein sequence ID" value="NPE15232.1"/>
    <property type="molecule type" value="Genomic_DNA"/>
</dbReference>
<keyword evidence="15" id="KW-0442">Lipid degradation</keyword>
<keyword evidence="11" id="KW-0479">Metal-binding</keyword>
<sequence>MIPVLIITFVFVIIMAPPRCFGQLISVEPSGGGSMADSMRRELKTAPYFSFYKDNYFIVGTSLSETPTKHNSDAKFQVSVAFRLTNASLPWDTYLSLIYTQVAFWNVFEDSFPMHDINFNPGIAWTKPYYYGDRYLGSTSLIIEHESNGRDGDASRSWNRISLSGNLYVTERVRVFGKIWIPIVDGRNNRDLAEYKGIFCLGTEIQTANKKLTVGFTIEKRKGFRQFNTIAEISWRIHKKTNLSLFAQFYNGCAEGLIDYECHNTMFRVGIVFKPKFFSPRI</sequence>
<evidence type="ECO:0000256" key="10">
    <source>
        <dbReference type="ARBA" id="ARBA00022692"/>
    </source>
</evidence>
<dbReference type="SUPFAM" id="SSF56931">
    <property type="entry name" value="Outer membrane phospholipase A (OMPLA)"/>
    <property type="match status" value="1"/>
</dbReference>
<comment type="catalytic activity">
    <reaction evidence="2">
        <text>a 1,2-diacyl-sn-glycero-3-phosphocholine + H2O = a 1-acyl-sn-glycero-3-phosphocholine + a fatty acid + H(+)</text>
        <dbReference type="Rhea" id="RHEA:15801"/>
        <dbReference type="ChEBI" id="CHEBI:15377"/>
        <dbReference type="ChEBI" id="CHEBI:15378"/>
        <dbReference type="ChEBI" id="CHEBI:28868"/>
        <dbReference type="ChEBI" id="CHEBI:57643"/>
        <dbReference type="ChEBI" id="CHEBI:58168"/>
        <dbReference type="EC" id="3.1.1.4"/>
    </reaction>
</comment>
<protein>
    <recommendedName>
        <fullName evidence="19">Phosphatidylcholine 1-acylhydrolase</fullName>
        <ecNumber evidence="7">3.1.1.32</ecNumber>
        <ecNumber evidence="8">3.1.1.4</ecNumber>
    </recommendedName>
</protein>
<comment type="catalytic activity">
    <reaction evidence="1">
        <text>a 1,2-diacyl-sn-glycero-3-phosphocholine + H2O = a 2-acyl-sn-glycero-3-phosphocholine + a fatty acid + H(+)</text>
        <dbReference type="Rhea" id="RHEA:18689"/>
        <dbReference type="ChEBI" id="CHEBI:15377"/>
        <dbReference type="ChEBI" id="CHEBI:15378"/>
        <dbReference type="ChEBI" id="CHEBI:28868"/>
        <dbReference type="ChEBI" id="CHEBI:57643"/>
        <dbReference type="ChEBI" id="CHEBI:57875"/>
        <dbReference type="EC" id="3.1.1.32"/>
    </reaction>
</comment>
<dbReference type="InterPro" id="IPR036541">
    <property type="entry name" value="PLipase_A1_sf"/>
</dbReference>
<comment type="subcellular location">
    <subcellularLocation>
        <location evidence="4">Cell outer membrane</location>
        <topology evidence="4">Multi-pass membrane protein</topology>
    </subcellularLocation>
</comment>
<name>A0ABX2AWR7_9BACT</name>
<evidence type="ECO:0000256" key="13">
    <source>
        <dbReference type="ARBA" id="ARBA00022801"/>
    </source>
</evidence>
<comment type="caution">
    <text evidence="20">The sequence shown here is derived from an EMBL/GenBank/DDBJ whole genome shotgun (WGS) entry which is preliminary data.</text>
</comment>
<dbReference type="EC" id="3.1.1.32" evidence="7"/>
<dbReference type="Pfam" id="PF02253">
    <property type="entry name" value="PLA1"/>
    <property type="match status" value="1"/>
</dbReference>
<organism evidence="20 21">
    <name type="scientific">Xylanibacter rodentium</name>
    <dbReference type="NCBI Taxonomy" id="2736289"/>
    <lineage>
        <taxon>Bacteria</taxon>
        <taxon>Pseudomonadati</taxon>
        <taxon>Bacteroidota</taxon>
        <taxon>Bacteroidia</taxon>
        <taxon>Bacteroidales</taxon>
        <taxon>Prevotellaceae</taxon>
        <taxon>Xylanibacter</taxon>
    </lineage>
</organism>
<dbReference type="EC" id="3.1.1.4" evidence="8"/>
<evidence type="ECO:0000256" key="3">
    <source>
        <dbReference type="ARBA" id="ARBA00001913"/>
    </source>
</evidence>
<comment type="similarity">
    <text evidence="5">Belongs to the phospholipase A1 family.</text>
</comment>
<evidence type="ECO:0000256" key="6">
    <source>
        <dbReference type="ARBA" id="ARBA00011702"/>
    </source>
</evidence>
<evidence type="ECO:0000256" key="12">
    <source>
        <dbReference type="ARBA" id="ARBA00022729"/>
    </source>
</evidence>
<evidence type="ECO:0000256" key="9">
    <source>
        <dbReference type="ARBA" id="ARBA00022452"/>
    </source>
</evidence>